<feature type="region of interest" description="Disordered" evidence="1">
    <location>
        <begin position="157"/>
        <end position="217"/>
    </location>
</feature>
<sequence length="217" mass="23696">MATIAALAFQPVKARAEATLWGFVGHWSVYTDAVDTLGCYAERTYRDATFLTVGLSRQAGDHYVYLTLANAKWTFLKEDKANTLRLKFGSSPTIKLSAKTIVAGGVPQILAIIDRLDFLDEFQKHDTLRINLDGSDVATLKLDRATDAFSEVRDCQTMMTEGTKRSLEAGSDPFAKTPLAEPQDDPFAKPSSQTSPDDPFAKPPASSASDDPFAKKP</sequence>
<evidence type="ECO:0000313" key="3">
    <source>
        <dbReference type="Proteomes" id="UP000244335"/>
    </source>
</evidence>
<name>A0AA92C719_RHIRH</name>
<evidence type="ECO:0000313" key="2">
    <source>
        <dbReference type="EMBL" id="PVE57168.1"/>
    </source>
</evidence>
<organism evidence="2 3">
    <name type="scientific">Rhizobium rhizogenes</name>
    <name type="common">Agrobacterium rhizogenes</name>
    <dbReference type="NCBI Taxonomy" id="359"/>
    <lineage>
        <taxon>Bacteria</taxon>
        <taxon>Pseudomonadati</taxon>
        <taxon>Pseudomonadota</taxon>
        <taxon>Alphaproteobacteria</taxon>
        <taxon>Hyphomicrobiales</taxon>
        <taxon>Rhizobiaceae</taxon>
        <taxon>Rhizobium/Agrobacterium group</taxon>
        <taxon>Rhizobium</taxon>
    </lineage>
</organism>
<proteinExistence type="predicted"/>
<reference evidence="2 3" key="1">
    <citation type="submission" date="2018-04" db="EMBL/GenBank/DDBJ databases">
        <authorList>
            <person name="Hagen T."/>
        </authorList>
    </citation>
    <scope>NUCLEOTIDE SEQUENCE [LARGE SCALE GENOMIC DNA]</scope>
    <source>
        <strain evidence="2 3">TPD7009</strain>
    </source>
</reference>
<dbReference type="Proteomes" id="UP000244335">
    <property type="component" value="Unassembled WGS sequence"/>
</dbReference>
<comment type="caution">
    <text evidence="2">The sequence shown here is derived from an EMBL/GenBank/DDBJ whole genome shotgun (WGS) entry which is preliminary data.</text>
</comment>
<gene>
    <name evidence="2" type="ORF">DC430_05435</name>
</gene>
<evidence type="ECO:0000256" key="1">
    <source>
        <dbReference type="SAM" id="MobiDB-lite"/>
    </source>
</evidence>
<dbReference type="EMBL" id="QDFR01000001">
    <property type="protein sequence ID" value="PVE57168.1"/>
    <property type="molecule type" value="Genomic_DNA"/>
</dbReference>
<accession>A0AA92C719</accession>
<dbReference type="RefSeq" id="WP_116491937.1">
    <property type="nucleotide sequence ID" value="NZ_QDFR01000001.1"/>
</dbReference>
<dbReference type="AlphaFoldDB" id="A0AA92C719"/>
<protein>
    <submittedName>
        <fullName evidence="2">Uncharacterized protein</fullName>
    </submittedName>
</protein>